<dbReference type="GO" id="GO:0006629">
    <property type="term" value="P:lipid metabolic process"/>
    <property type="evidence" value="ECO:0007669"/>
    <property type="project" value="InterPro"/>
</dbReference>
<feature type="region of interest" description="Disordered" evidence="6">
    <location>
        <begin position="1562"/>
        <end position="1645"/>
    </location>
</feature>
<keyword evidence="3" id="KW-0433">Leucine-rich repeat</keyword>
<feature type="compositionally biased region" description="Basic residues" evidence="6">
    <location>
        <begin position="1605"/>
        <end position="1618"/>
    </location>
</feature>
<feature type="compositionally biased region" description="Acidic residues" evidence="6">
    <location>
        <begin position="345"/>
        <end position="392"/>
    </location>
</feature>
<comment type="subcellular location">
    <subcellularLocation>
        <location evidence="1">Nucleus</location>
    </subcellularLocation>
</comment>
<dbReference type="Gene3D" id="3.80.10.10">
    <property type="entry name" value="Ribonuclease Inhibitor"/>
    <property type="match status" value="2"/>
</dbReference>
<dbReference type="CDD" id="cd08558">
    <property type="entry name" value="PI-PLCc_eukaryota"/>
    <property type="match status" value="1"/>
</dbReference>
<dbReference type="GO" id="GO:0048471">
    <property type="term" value="C:perinuclear region of cytoplasm"/>
    <property type="evidence" value="ECO:0007669"/>
    <property type="project" value="TreeGrafter"/>
</dbReference>
<dbReference type="Pfam" id="PF13516">
    <property type="entry name" value="LRR_6"/>
    <property type="match status" value="4"/>
</dbReference>
<dbReference type="InterPro" id="IPR000909">
    <property type="entry name" value="PLipase_C_PInositol-sp_X_dom"/>
</dbReference>
<evidence type="ECO:0000256" key="2">
    <source>
        <dbReference type="ARBA" id="ARBA00022468"/>
    </source>
</evidence>
<evidence type="ECO:0000256" key="1">
    <source>
        <dbReference type="ARBA" id="ARBA00004123"/>
    </source>
</evidence>
<dbReference type="PANTHER" id="PTHR24113:SF12">
    <property type="entry name" value="RAN GTPASE-ACTIVATING PROTEIN 1"/>
    <property type="match status" value="1"/>
</dbReference>
<dbReference type="InterPro" id="IPR027038">
    <property type="entry name" value="RanGap"/>
</dbReference>
<dbReference type="InterPro" id="IPR032675">
    <property type="entry name" value="LRR_dom_sf"/>
</dbReference>
<evidence type="ECO:0000256" key="4">
    <source>
        <dbReference type="ARBA" id="ARBA00022737"/>
    </source>
</evidence>
<feature type="compositionally biased region" description="Acidic residues" evidence="6">
    <location>
        <begin position="1315"/>
        <end position="1329"/>
    </location>
</feature>
<feature type="compositionally biased region" description="Basic and acidic residues" evidence="6">
    <location>
        <begin position="1564"/>
        <end position="1574"/>
    </location>
</feature>
<proteinExistence type="predicted"/>
<evidence type="ECO:0000313" key="9">
    <source>
        <dbReference type="Proteomes" id="UP000663845"/>
    </source>
</evidence>
<accession>A0A815CUB0</accession>
<feature type="region of interest" description="Disordered" evidence="6">
    <location>
        <begin position="339"/>
        <end position="399"/>
    </location>
</feature>
<feature type="region of interest" description="Disordered" evidence="6">
    <location>
        <begin position="718"/>
        <end position="778"/>
    </location>
</feature>
<protein>
    <recommendedName>
        <fullName evidence="7">PI-PLC Y-box domain-containing protein</fullName>
    </recommendedName>
</protein>
<evidence type="ECO:0000256" key="5">
    <source>
        <dbReference type="ARBA" id="ARBA00023242"/>
    </source>
</evidence>
<dbReference type="Proteomes" id="UP000663845">
    <property type="component" value="Unassembled WGS sequence"/>
</dbReference>
<comment type="caution">
    <text evidence="8">The sequence shown here is derived from an EMBL/GenBank/DDBJ whole genome shotgun (WGS) entry which is preliminary data.</text>
</comment>
<evidence type="ECO:0000313" key="8">
    <source>
        <dbReference type="EMBL" id="CAF1288330.1"/>
    </source>
</evidence>
<dbReference type="GO" id="GO:0005634">
    <property type="term" value="C:nucleus"/>
    <property type="evidence" value="ECO:0007669"/>
    <property type="project" value="UniProtKB-SubCell"/>
</dbReference>
<evidence type="ECO:0000256" key="3">
    <source>
        <dbReference type="ARBA" id="ARBA00022614"/>
    </source>
</evidence>
<name>A0A815CUB0_9BILA</name>
<dbReference type="Gene3D" id="2.60.40.150">
    <property type="entry name" value="C2 domain"/>
    <property type="match status" value="1"/>
</dbReference>
<dbReference type="CDD" id="cd00116">
    <property type="entry name" value="LRR_RI"/>
    <property type="match status" value="1"/>
</dbReference>
<feature type="compositionally biased region" description="Basic and acidic residues" evidence="6">
    <location>
        <begin position="1590"/>
        <end position="1601"/>
    </location>
</feature>
<feature type="domain" description="PI-PLC Y-box" evidence="7">
    <location>
        <begin position="1037"/>
        <end position="1155"/>
    </location>
</feature>
<dbReference type="InterPro" id="IPR000008">
    <property type="entry name" value="C2_dom"/>
</dbReference>
<dbReference type="SMART" id="SM00239">
    <property type="entry name" value="C2"/>
    <property type="match status" value="1"/>
</dbReference>
<dbReference type="InterPro" id="IPR001611">
    <property type="entry name" value="Leu-rich_rpt"/>
</dbReference>
<dbReference type="GO" id="GO:0004435">
    <property type="term" value="F:phosphatidylinositol-4,5-bisphosphate phospholipase C activity"/>
    <property type="evidence" value="ECO:0007669"/>
    <property type="project" value="InterPro"/>
</dbReference>
<keyword evidence="5" id="KW-0539">Nucleus</keyword>
<feature type="compositionally biased region" description="Acidic residues" evidence="6">
    <location>
        <begin position="1634"/>
        <end position="1645"/>
    </location>
</feature>
<keyword evidence="4" id="KW-0677">Repeat</keyword>
<sequence length="1645" mass="186900">MTDNLSKSLKSTEYELSWANRGLKANNADDVKELCEEIEQCKHLVALRLEGNTINEEAATAIGMALEAHSEIERLIWNDLFTTRLKTEVPPSLIKLTQGLITNGCHIVEINLSDNAFGPIGVKGLETFLSSTACYTLEELRLNNCGMGIGGGKLLAEALIACHKNSGGKFALKQFVAGRNRLENEGAQALAKAFEIIGTLEVVRVPQNGIRPPGIEALANAFVQNQNLRIIDLNDNTITLATPKLASSIEKLPNLEIINLESSLIRTPGTMAIARSIMSHKNLQELYLGCNDMHTEGGMEIAHVVKNMSSLRILDLNGNCFGQDGIDEIRRTLENKSFANQMVFSDDEGSEDDEEEEGEEGDENYEDEEYDEEEENDEDYEDEEGEEEEDVESPSFFFGKNPIQQNAWNNFQLGTNKTTPPAQPESINDLSSMIANFNVCTPFSFGSQLTTEATGNKWTTFTNLDKVKEHLKNDDQSVDRAVKLLEDMWNDNSVLQNDTSSIASNTLKALTFTSDSERTFNERLLVSLGFVKLLAEALIACHKNSGGKFALKQFVAGRNRLENEGAQALAKAFEIIGTLEVVRVPQNGIRPPGIEALAHAFVQNQNLRIIDLNDNTITLATPKLASSIEKLPKLEIINLESSLIRTPGTMAIARSIMSHKNLQEIYLGCNDMHTEGGMEIAHVVKNMSSLRILDLNGNCFGQDGIDEIRRTLENKSFANQMVFSDDEGSEDDEEEEGEEGDENYEDEEYDEEEENDEDYEDEEGEEEEDVESPSFFFGKNPIQQNAWNNFQLGTNKTTPPAQPESINDLSSMIANFNVCTPFSFGSQLTTEATGNKWTTFTNLDKVKEHLKNDDQSVDRAVKLLEDMWNDNSVLQSDTSSIASNTLKALTFTSDSERTFNERLLVSLVDCYDGDDMEPIVYHAKTLTKPITLRAILLAIQTQAFTVSPYPLFLNIENHCSYEQQGVMARLLKNIFKDHLLTEPLMNDSQVLPSPEDLKYKVIIRSRRYPKGKIPADPKSSRSNDETEPNPKNYHPDFAKLIIYAQIVSYTNINHTMSTQKCFHSISFKESKADDLIKAEPPEHLDLIKLTNKHLVRVYPGTIRQNSSNINPVTYWTYGVQMAALNYQANDDSICLQDGFFSDNGGCGYLLKPPCLLSNNLLFDPKEIVHKRGKRLIIHIISGQHLAKEKNSNDDSDIVDPYIEINTYGIECDYTQQHTPCIRNNGLNPIWDCKFHIDMKTNKSNEIRSTIIKQKEEIPEQKQNNGNQPSNKKTSFSLSKQNFSIDGKENDTNRSRQNMKQSQSVPNYHRSRQEDFETEDNTDSYDEYNDDVNTQHKSTKRTVLNDNTQKKNSSLPPVRRGQGPPFYEPTVTYPLSRGHPLWGRYLNNNRRPHSYEDDSDARCVDCEKRIPKSRLEKSEDEKEITSARKGINKEKNIEYEEDDTHYHDSYRSNEPKYYDEHVVTHENSKKKHPSNIFESLYSQPSMGTDSYLENQRRRALRDSQGYYFPYRKYTLKDYKDLQKMGSHFNPYGPFNETKYDRTERARKRLEYASKIEKPFINTSTEEYKSPRDISPRKPFQFNHGQANDPARASKLERAREYAKVQLVRHRPTNKIKKKYNKPDPTEQYINSLFPEVDDDEDDDGKE</sequence>
<feature type="compositionally biased region" description="Basic and acidic residues" evidence="6">
    <location>
        <begin position="1013"/>
        <end position="1024"/>
    </location>
</feature>
<dbReference type="Pfam" id="PF00388">
    <property type="entry name" value="PI-PLC-X"/>
    <property type="match status" value="1"/>
</dbReference>
<dbReference type="PANTHER" id="PTHR24113">
    <property type="entry name" value="RAN GTPASE-ACTIVATING PROTEIN 1"/>
    <property type="match status" value="1"/>
</dbReference>
<feature type="region of interest" description="Disordered" evidence="6">
    <location>
        <begin position="1253"/>
        <end position="1368"/>
    </location>
</feature>
<dbReference type="Gene3D" id="3.20.20.190">
    <property type="entry name" value="Phosphatidylinositol (PI) phosphodiesterase"/>
    <property type="match status" value="1"/>
</dbReference>
<feature type="region of interest" description="Disordered" evidence="6">
    <location>
        <begin position="1415"/>
        <end position="1451"/>
    </location>
</feature>
<feature type="region of interest" description="Disordered" evidence="6">
    <location>
        <begin position="1010"/>
        <end position="1032"/>
    </location>
</feature>
<reference evidence="8" key="1">
    <citation type="submission" date="2021-02" db="EMBL/GenBank/DDBJ databases">
        <authorList>
            <person name="Nowell W R."/>
        </authorList>
    </citation>
    <scope>NUCLEOTIDE SEQUENCE</scope>
</reference>
<dbReference type="Pfam" id="PF00168">
    <property type="entry name" value="C2"/>
    <property type="match status" value="1"/>
</dbReference>
<dbReference type="InterPro" id="IPR017946">
    <property type="entry name" value="PLC-like_Pdiesterase_TIM-brl"/>
</dbReference>
<evidence type="ECO:0000259" key="7">
    <source>
        <dbReference type="PROSITE" id="PS50008"/>
    </source>
</evidence>
<dbReference type="Pfam" id="PF00387">
    <property type="entry name" value="PI-PLC-Y"/>
    <property type="match status" value="1"/>
</dbReference>
<dbReference type="PROSITE" id="PS50007">
    <property type="entry name" value="PIPLC_X_DOMAIN"/>
    <property type="match status" value="1"/>
</dbReference>
<dbReference type="GO" id="GO:0006913">
    <property type="term" value="P:nucleocytoplasmic transport"/>
    <property type="evidence" value="ECO:0007669"/>
    <property type="project" value="TreeGrafter"/>
</dbReference>
<evidence type="ECO:0000256" key="6">
    <source>
        <dbReference type="SAM" id="MobiDB-lite"/>
    </source>
</evidence>
<dbReference type="GO" id="GO:0005829">
    <property type="term" value="C:cytosol"/>
    <property type="evidence" value="ECO:0007669"/>
    <property type="project" value="TreeGrafter"/>
</dbReference>
<organism evidence="8 9">
    <name type="scientific">Adineta steineri</name>
    <dbReference type="NCBI Taxonomy" id="433720"/>
    <lineage>
        <taxon>Eukaryota</taxon>
        <taxon>Metazoa</taxon>
        <taxon>Spiralia</taxon>
        <taxon>Gnathifera</taxon>
        <taxon>Rotifera</taxon>
        <taxon>Eurotatoria</taxon>
        <taxon>Bdelloidea</taxon>
        <taxon>Adinetida</taxon>
        <taxon>Adinetidae</taxon>
        <taxon>Adineta</taxon>
    </lineage>
</organism>
<dbReference type="EMBL" id="CAJNOG010000539">
    <property type="protein sequence ID" value="CAF1288330.1"/>
    <property type="molecule type" value="Genomic_DNA"/>
</dbReference>
<keyword evidence="2" id="KW-0343">GTPase activation</keyword>
<dbReference type="SUPFAM" id="SSF51695">
    <property type="entry name" value="PLC-like phosphodiesterases"/>
    <property type="match status" value="1"/>
</dbReference>
<dbReference type="SUPFAM" id="SSF49562">
    <property type="entry name" value="C2 domain (Calcium/lipid-binding domain, CaLB)"/>
    <property type="match status" value="1"/>
</dbReference>
<dbReference type="InterPro" id="IPR001711">
    <property type="entry name" value="PLipase_C_Pinositol-sp_Y"/>
</dbReference>
<feature type="compositionally biased region" description="Polar residues" evidence="6">
    <location>
        <begin position="1294"/>
        <end position="1305"/>
    </location>
</feature>
<dbReference type="SUPFAM" id="SSF52047">
    <property type="entry name" value="RNI-like"/>
    <property type="match status" value="2"/>
</dbReference>
<dbReference type="GO" id="GO:0035556">
    <property type="term" value="P:intracellular signal transduction"/>
    <property type="evidence" value="ECO:0007669"/>
    <property type="project" value="InterPro"/>
</dbReference>
<dbReference type="GO" id="GO:0031267">
    <property type="term" value="F:small GTPase binding"/>
    <property type="evidence" value="ECO:0007669"/>
    <property type="project" value="TreeGrafter"/>
</dbReference>
<dbReference type="GO" id="GO:0005096">
    <property type="term" value="F:GTPase activator activity"/>
    <property type="evidence" value="ECO:0007669"/>
    <property type="project" value="UniProtKB-KW"/>
</dbReference>
<feature type="compositionally biased region" description="Polar residues" evidence="6">
    <location>
        <begin position="1260"/>
        <end position="1283"/>
    </location>
</feature>
<gene>
    <name evidence="8" type="ORF">JYZ213_LOCUS31629</name>
</gene>
<dbReference type="SMART" id="SM00149">
    <property type="entry name" value="PLCYc"/>
    <property type="match status" value="1"/>
</dbReference>
<dbReference type="FunFam" id="3.80.10.10:FF:000142">
    <property type="entry name" value="Ran GTPase activating protein 1"/>
    <property type="match status" value="1"/>
</dbReference>
<dbReference type="PROSITE" id="PS50008">
    <property type="entry name" value="PIPLC_Y_DOMAIN"/>
    <property type="match status" value="1"/>
</dbReference>
<dbReference type="SMART" id="SM00368">
    <property type="entry name" value="LRR_RI"/>
    <property type="match status" value="13"/>
</dbReference>
<feature type="compositionally biased region" description="Acidic residues" evidence="6">
    <location>
        <begin position="724"/>
        <end position="771"/>
    </location>
</feature>
<feature type="compositionally biased region" description="Polar residues" evidence="6">
    <location>
        <begin position="1330"/>
        <end position="1354"/>
    </location>
</feature>
<dbReference type="InterPro" id="IPR035892">
    <property type="entry name" value="C2_domain_sf"/>
</dbReference>
<dbReference type="SMART" id="SM00148">
    <property type="entry name" value="PLCXc"/>
    <property type="match status" value="1"/>
</dbReference>